<keyword evidence="7 8" id="KW-0472">Membrane</keyword>
<evidence type="ECO:0000256" key="1">
    <source>
        <dbReference type="ARBA" id="ARBA00004651"/>
    </source>
</evidence>
<evidence type="ECO:0000256" key="6">
    <source>
        <dbReference type="ARBA" id="ARBA00022989"/>
    </source>
</evidence>
<feature type="transmembrane region" description="Helical" evidence="8">
    <location>
        <begin position="62"/>
        <end position="82"/>
    </location>
</feature>
<evidence type="ECO:0000256" key="3">
    <source>
        <dbReference type="ARBA" id="ARBA00022448"/>
    </source>
</evidence>
<gene>
    <name evidence="11" type="ORF">GCM10023156_52570</name>
</gene>
<comment type="similarity">
    <text evidence="2 8">Belongs to the ABC-2 integral membrane protein family.</text>
</comment>
<dbReference type="PRINTS" id="PR00164">
    <property type="entry name" value="ABC2TRNSPORT"/>
</dbReference>
<feature type="compositionally biased region" description="Basic and acidic residues" evidence="9">
    <location>
        <begin position="1"/>
        <end position="14"/>
    </location>
</feature>
<dbReference type="InterPro" id="IPR047817">
    <property type="entry name" value="ABC2_TM_bact-type"/>
</dbReference>
<evidence type="ECO:0000256" key="2">
    <source>
        <dbReference type="ARBA" id="ARBA00007783"/>
    </source>
</evidence>
<evidence type="ECO:0000259" key="10">
    <source>
        <dbReference type="PROSITE" id="PS51012"/>
    </source>
</evidence>
<organism evidence="11 12">
    <name type="scientific">Novipirellula rosea</name>
    <dbReference type="NCBI Taxonomy" id="1031540"/>
    <lineage>
        <taxon>Bacteria</taxon>
        <taxon>Pseudomonadati</taxon>
        <taxon>Planctomycetota</taxon>
        <taxon>Planctomycetia</taxon>
        <taxon>Pirellulales</taxon>
        <taxon>Pirellulaceae</taxon>
        <taxon>Novipirellula</taxon>
    </lineage>
</organism>
<accession>A0ABP8NG08</accession>
<evidence type="ECO:0000256" key="7">
    <source>
        <dbReference type="ARBA" id="ARBA00023136"/>
    </source>
</evidence>
<reference evidence="12" key="1">
    <citation type="journal article" date="2019" name="Int. J. Syst. Evol. Microbiol.">
        <title>The Global Catalogue of Microorganisms (GCM) 10K type strain sequencing project: providing services to taxonomists for standard genome sequencing and annotation.</title>
        <authorList>
            <consortium name="The Broad Institute Genomics Platform"/>
            <consortium name="The Broad Institute Genome Sequencing Center for Infectious Disease"/>
            <person name="Wu L."/>
            <person name="Ma J."/>
        </authorList>
    </citation>
    <scope>NUCLEOTIDE SEQUENCE [LARGE SCALE GENOMIC DNA]</scope>
    <source>
        <strain evidence="12">JCM 17759</strain>
    </source>
</reference>
<evidence type="ECO:0000256" key="8">
    <source>
        <dbReference type="RuleBase" id="RU361157"/>
    </source>
</evidence>
<feature type="region of interest" description="Disordered" evidence="9">
    <location>
        <begin position="1"/>
        <end position="31"/>
    </location>
</feature>
<keyword evidence="5 8" id="KW-0812">Transmembrane</keyword>
<dbReference type="EMBL" id="BAABGA010000073">
    <property type="protein sequence ID" value="GAA4465166.1"/>
    <property type="molecule type" value="Genomic_DNA"/>
</dbReference>
<dbReference type="InterPro" id="IPR051449">
    <property type="entry name" value="ABC-2_transporter_component"/>
</dbReference>
<evidence type="ECO:0000256" key="4">
    <source>
        <dbReference type="ARBA" id="ARBA00022475"/>
    </source>
</evidence>
<dbReference type="PROSITE" id="PS51012">
    <property type="entry name" value="ABC_TM2"/>
    <property type="match status" value="1"/>
</dbReference>
<feature type="transmembrane region" description="Helical" evidence="8">
    <location>
        <begin position="270"/>
        <end position="289"/>
    </location>
</feature>
<keyword evidence="3 8" id="KW-0813">Transport</keyword>
<evidence type="ECO:0000313" key="11">
    <source>
        <dbReference type="EMBL" id="GAA4465166.1"/>
    </source>
</evidence>
<evidence type="ECO:0000256" key="9">
    <source>
        <dbReference type="SAM" id="MobiDB-lite"/>
    </source>
</evidence>
<dbReference type="PANTHER" id="PTHR30294">
    <property type="entry name" value="MEMBRANE COMPONENT OF ABC TRANSPORTER YHHJ-RELATED"/>
    <property type="match status" value="1"/>
</dbReference>
<feature type="transmembrane region" description="Helical" evidence="8">
    <location>
        <begin position="332"/>
        <end position="350"/>
    </location>
</feature>
<sequence>MSEPLPDGHQEPKKQNARSGQGDESQPPHVHYSTSTRTFVVWWNRMRVMTIKEYLQLYRDRILIVFMVYAFTLEVFLAGSGVSMQLQNAALWVHDSDHSFASRELIHRFRPPQFSIEGEVLNHNESIELLDRGEAMMVLDIPPQFQESLLASETTNVQLQIDTSNPVLGFLATSYGEQIVGQYGLEAAMQREGISLNEQAAPIIHEEHRVWYNANQNDAWFMSVVEMLNVITMFAILLPASAMAREKERGTVEQLLVSPLSTFQMMFPKVLAMTSVILVGTLITIHLVLQPFFGVPFRGSLTLFMAVTAIYVFTTAGIGMLLATIARNLAQVGMLTALIFIPMVFLSGAWTPPENMPSVLRAVSAIAPLHHYIDASLGIMLKGSGIGLLWDSILAIALFGAAIYGLSMGYFRRQLG</sequence>
<comment type="caution">
    <text evidence="11">The sequence shown here is derived from an EMBL/GenBank/DDBJ whole genome shotgun (WGS) entry which is preliminary data.</text>
</comment>
<evidence type="ECO:0000313" key="12">
    <source>
        <dbReference type="Proteomes" id="UP001500840"/>
    </source>
</evidence>
<keyword evidence="6 8" id="KW-1133">Transmembrane helix</keyword>
<proteinExistence type="inferred from homology"/>
<dbReference type="Pfam" id="PF12698">
    <property type="entry name" value="ABC2_membrane_3"/>
    <property type="match status" value="1"/>
</dbReference>
<dbReference type="Gene3D" id="3.40.1710.10">
    <property type="entry name" value="abc type-2 transporter like domain"/>
    <property type="match status" value="1"/>
</dbReference>
<dbReference type="RefSeq" id="WP_345326781.1">
    <property type="nucleotide sequence ID" value="NZ_BAABGA010000073.1"/>
</dbReference>
<comment type="subcellular location">
    <subcellularLocation>
        <location evidence="1 8">Cell membrane</location>
        <topology evidence="1 8">Multi-pass membrane protein</topology>
    </subcellularLocation>
</comment>
<dbReference type="InterPro" id="IPR013525">
    <property type="entry name" value="ABC2_TM"/>
</dbReference>
<dbReference type="InterPro" id="IPR000412">
    <property type="entry name" value="ABC_2_transport"/>
</dbReference>
<keyword evidence="12" id="KW-1185">Reference proteome</keyword>
<keyword evidence="4 8" id="KW-1003">Cell membrane</keyword>
<evidence type="ECO:0000256" key="5">
    <source>
        <dbReference type="ARBA" id="ARBA00022692"/>
    </source>
</evidence>
<feature type="transmembrane region" description="Helical" evidence="8">
    <location>
        <begin position="301"/>
        <end position="325"/>
    </location>
</feature>
<dbReference type="PANTHER" id="PTHR30294:SF47">
    <property type="entry name" value="INNER MEMBRANE TRANSPORT PERMEASE YHHJ"/>
    <property type="match status" value="1"/>
</dbReference>
<feature type="domain" description="ABC transmembrane type-2" evidence="10">
    <location>
        <begin position="188"/>
        <end position="414"/>
    </location>
</feature>
<name>A0ABP8NG08_9BACT</name>
<dbReference type="Proteomes" id="UP001500840">
    <property type="component" value="Unassembled WGS sequence"/>
</dbReference>
<protein>
    <recommendedName>
        <fullName evidence="8">Transport permease protein</fullName>
    </recommendedName>
</protein>
<feature type="transmembrane region" description="Helical" evidence="8">
    <location>
        <begin position="219"/>
        <end position="240"/>
    </location>
</feature>
<feature type="transmembrane region" description="Helical" evidence="8">
    <location>
        <begin position="388"/>
        <end position="411"/>
    </location>
</feature>